<evidence type="ECO:0000313" key="3">
    <source>
        <dbReference type="Proteomes" id="UP000183629"/>
    </source>
</evidence>
<sequence>MIKKFLKVVDLMISTIILIVTVAGVVFLFKNHALDYDRHLTADVYVDTAIDQNVNLVFYKMGCPYCQAGKQAVVTAVKESAYPTFYIDVDSDKGQQLVKQYQVEKAATIITLRDGESQHYLYAKKTQKGKITKITANTKNIEEAFND</sequence>
<dbReference type="AlphaFoldDB" id="A0A1I7FAJ7"/>
<accession>A0A1I7FAJ7</accession>
<dbReference type="Gene3D" id="3.40.30.10">
    <property type="entry name" value="Glutaredoxin"/>
    <property type="match status" value="1"/>
</dbReference>
<dbReference type="Proteomes" id="UP000183629">
    <property type="component" value="Unassembled WGS sequence"/>
</dbReference>
<dbReference type="RefSeq" id="WP_074656608.1">
    <property type="nucleotide sequence ID" value="NZ_FOLZ01000001.1"/>
</dbReference>
<name>A0A1I7FAJ7_9STRE</name>
<feature type="transmembrane region" description="Helical" evidence="1">
    <location>
        <begin position="12"/>
        <end position="29"/>
    </location>
</feature>
<protein>
    <submittedName>
        <fullName evidence="2">Thioredoxin</fullName>
    </submittedName>
</protein>
<evidence type="ECO:0000313" key="2">
    <source>
        <dbReference type="EMBL" id="SFU33125.1"/>
    </source>
</evidence>
<keyword evidence="1" id="KW-1133">Transmembrane helix</keyword>
<evidence type="ECO:0000256" key="1">
    <source>
        <dbReference type="SAM" id="Phobius"/>
    </source>
</evidence>
<keyword evidence="1" id="KW-0812">Transmembrane</keyword>
<dbReference type="SUPFAM" id="SSF52833">
    <property type="entry name" value="Thioredoxin-like"/>
    <property type="match status" value="1"/>
</dbReference>
<keyword evidence="3" id="KW-1185">Reference proteome</keyword>
<dbReference type="InterPro" id="IPR036249">
    <property type="entry name" value="Thioredoxin-like_sf"/>
</dbReference>
<dbReference type="EMBL" id="FPBN01000001">
    <property type="protein sequence ID" value="SFU33125.1"/>
    <property type="molecule type" value="Genomic_DNA"/>
</dbReference>
<keyword evidence="1" id="KW-0472">Membrane</keyword>
<reference evidence="3" key="1">
    <citation type="submission" date="2016-10" db="EMBL/GenBank/DDBJ databases">
        <authorList>
            <person name="Varghese N."/>
            <person name="Submissions S."/>
        </authorList>
    </citation>
    <scope>NUCLEOTIDE SEQUENCE [LARGE SCALE GENOMIC DNA]</scope>
    <source>
        <strain evidence="3">LMG 15572</strain>
    </source>
</reference>
<proteinExistence type="predicted"/>
<organism evidence="2 3">
    <name type="scientific">Streptococcus gallolyticus</name>
    <dbReference type="NCBI Taxonomy" id="315405"/>
    <lineage>
        <taxon>Bacteria</taxon>
        <taxon>Bacillati</taxon>
        <taxon>Bacillota</taxon>
        <taxon>Bacilli</taxon>
        <taxon>Lactobacillales</taxon>
        <taxon>Streptococcaceae</taxon>
        <taxon>Streptococcus</taxon>
    </lineage>
</organism>
<gene>
    <name evidence="2" type="ORF">SAMN05660328_101281</name>
</gene>